<gene>
    <name evidence="1" type="ORF">A3A10_00330</name>
</gene>
<proteinExistence type="predicted"/>
<protein>
    <submittedName>
        <fullName evidence="1">Uncharacterized protein</fullName>
    </submittedName>
</protein>
<organism evidence="1 2">
    <name type="scientific">Candidatus Tagabacteria bacterium RIFCSPLOWO2_01_FULL_42_9</name>
    <dbReference type="NCBI Taxonomy" id="1802296"/>
    <lineage>
        <taxon>Bacteria</taxon>
        <taxon>Candidatus Tagaibacteriota</taxon>
    </lineage>
</organism>
<dbReference type="AlphaFoldDB" id="A0A1G2LXB9"/>
<dbReference type="EMBL" id="MHRA01000002">
    <property type="protein sequence ID" value="OHA16134.1"/>
    <property type="molecule type" value="Genomic_DNA"/>
</dbReference>
<evidence type="ECO:0000313" key="1">
    <source>
        <dbReference type="EMBL" id="OHA16134.1"/>
    </source>
</evidence>
<sequence length="66" mass="7394">MPGIRLFSRKPILAKDYHLPCGKILLNSKSYPTTIIMKIIIKTKPRRLITGGVLFSSCFYGQSPLA</sequence>
<name>A0A1G2LXB9_9BACT</name>
<comment type="caution">
    <text evidence="1">The sequence shown here is derived from an EMBL/GenBank/DDBJ whole genome shotgun (WGS) entry which is preliminary data.</text>
</comment>
<reference evidence="1 2" key="1">
    <citation type="journal article" date="2016" name="Nat. Commun.">
        <title>Thousands of microbial genomes shed light on interconnected biogeochemical processes in an aquifer system.</title>
        <authorList>
            <person name="Anantharaman K."/>
            <person name="Brown C.T."/>
            <person name="Hug L.A."/>
            <person name="Sharon I."/>
            <person name="Castelle C.J."/>
            <person name="Probst A.J."/>
            <person name="Thomas B.C."/>
            <person name="Singh A."/>
            <person name="Wilkins M.J."/>
            <person name="Karaoz U."/>
            <person name="Brodie E.L."/>
            <person name="Williams K.H."/>
            <person name="Hubbard S.S."/>
            <person name="Banfield J.F."/>
        </authorList>
    </citation>
    <scope>NUCLEOTIDE SEQUENCE [LARGE SCALE GENOMIC DNA]</scope>
</reference>
<dbReference type="Proteomes" id="UP000178116">
    <property type="component" value="Unassembled WGS sequence"/>
</dbReference>
<accession>A0A1G2LXB9</accession>
<evidence type="ECO:0000313" key="2">
    <source>
        <dbReference type="Proteomes" id="UP000178116"/>
    </source>
</evidence>